<dbReference type="CDD" id="cd00093">
    <property type="entry name" value="HTH_XRE"/>
    <property type="match status" value="1"/>
</dbReference>
<dbReference type="AlphaFoldDB" id="A0AAJ3DLQ2"/>
<dbReference type="SUPFAM" id="SSF47413">
    <property type="entry name" value="lambda repressor-like DNA-binding domains"/>
    <property type="match status" value="1"/>
</dbReference>
<dbReference type="EMBL" id="CP045309">
    <property type="protein sequence ID" value="QGL49594.1"/>
    <property type="molecule type" value="Genomic_DNA"/>
</dbReference>
<evidence type="ECO:0000313" key="3">
    <source>
        <dbReference type="EMBL" id="NES30588.1"/>
    </source>
</evidence>
<feature type="region of interest" description="Disordered" evidence="1">
    <location>
        <begin position="1"/>
        <end position="25"/>
    </location>
</feature>
<reference evidence="4 5" key="1">
    <citation type="submission" date="2019-10" db="EMBL/GenBank/DDBJ databases">
        <title>Genome Sequence of Micromonospora terminaliae DSM 101760.</title>
        <authorList>
            <person name="Guo L."/>
        </authorList>
    </citation>
    <scope>NUCLEOTIDE SEQUENCE [LARGE SCALE GENOMIC DNA]</scope>
    <source>
        <strain evidence="4 5">DSM 101760</strain>
    </source>
</reference>
<feature type="domain" description="HTH cro/C1-type" evidence="2">
    <location>
        <begin position="38"/>
        <end position="92"/>
    </location>
</feature>
<organism evidence="3 6">
    <name type="scientific">Micromonospora terminaliae</name>
    <dbReference type="NCBI Taxonomy" id="1914461"/>
    <lineage>
        <taxon>Bacteria</taxon>
        <taxon>Bacillati</taxon>
        <taxon>Actinomycetota</taxon>
        <taxon>Actinomycetes</taxon>
        <taxon>Micromonosporales</taxon>
        <taxon>Micromonosporaceae</taxon>
        <taxon>Micromonospora</taxon>
    </lineage>
</organism>
<dbReference type="GO" id="GO:0003677">
    <property type="term" value="F:DNA binding"/>
    <property type="evidence" value="ECO:0007669"/>
    <property type="project" value="InterPro"/>
</dbReference>
<dbReference type="Proteomes" id="UP000477779">
    <property type="component" value="Unassembled WGS sequence"/>
</dbReference>
<evidence type="ECO:0000259" key="2">
    <source>
        <dbReference type="PROSITE" id="PS50943"/>
    </source>
</evidence>
<evidence type="ECO:0000256" key="1">
    <source>
        <dbReference type="SAM" id="MobiDB-lite"/>
    </source>
</evidence>
<dbReference type="InterPro" id="IPR001387">
    <property type="entry name" value="Cro/C1-type_HTH"/>
</dbReference>
<dbReference type="PROSITE" id="PS50943">
    <property type="entry name" value="HTH_CROC1"/>
    <property type="match status" value="1"/>
</dbReference>
<keyword evidence="5" id="KW-1185">Reference proteome</keyword>
<accession>A0AAJ3DLQ2</accession>
<reference evidence="3 6" key="2">
    <citation type="submission" date="2020-02" db="EMBL/GenBank/DDBJ databases">
        <title>WGS of Micromonospora spp. isolated from hot spring.</title>
        <authorList>
            <person name="Thawai C."/>
        </authorList>
    </citation>
    <scope>NUCLEOTIDE SEQUENCE [LARGE SCALE GENOMIC DNA]</scope>
    <source>
        <strain evidence="3 6">TMS7</strain>
    </source>
</reference>
<protein>
    <submittedName>
        <fullName evidence="4">Helix-turn-helix domain-containing protein</fullName>
    </submittedName>
    <submittedName>
        <fullName evidence="3">Helix-turn-helix transcriptional regulator</fullName>
    </submittedName>
</protein>
<proteinExistence type="predicted"/>
<dbReference type="Gene3D" id="1.10.260.40">
    <property type="entry name" value="lambda repressor-like DNA-binding domains"/>
    <property type="match status" value="1"/>
</dbReference>
<dbReference type="InterPro" id="IPR010982">
    <property type="entry name" value="Lambda_DNA-bd_dom_sf"/>
</dbReference>
<name>A0AAJ3DLQ2_9ACTN</name>
<dbReference type="Pfam" id="PF13560">
    <property type="entry name" value="HTH_31"/>
    <property type="match status" value="1"/>
</dbReference>
<dbReference type="Proteomes" id="UP000402241">
    <property type="component" value="Chromosome"/>
</dbReference>
<dbReference type="EMBL" id="JAAHBZ010000012">
    <property type="protein sequence ID" value="NES30588.1"/>
    <property type="molecule type" value="Genomic_DNA"/>
</dbReference>
<dbReference type="SMART" id="SM00530">
    <property type="entry name" value="HTH_XRE"/>
    <property type="match status" value="1"/>
</dbReference>
<evidence type="ECO:0000313" key="5">
    <source>
        <dbReference type="Proteomes" id="UP000402241"/>
    </source>
</evidence>
<gene>
    <name evidence="3" type="ORF">G3561_23910</name>
    <name evidence="4" type="ORF">GCE86_22745</name>
</gene>
<evidence type="ECO:0000313" key="6">
    <source>
        <dbReference type="Proteomes" id="UP000477779"/>
    </source>
</evidence>
<dbReference type="RefSeq" id="WP_154228804.1">
    <property type="nucleotide sequence ID" value="NZ_CP045309.1"/>
</dbReference>
<evidence type="ECO:0000313" key="4">
    <source>
        <dbReference type="EMBL" id="QGL49594.1"/>
    </source>
</evidence>
<sequence>MSAPATPEEPAVTTGEPVEPPTMLTEPFDIPWPASGIVRAVRRRADASQRELARFARVHPTTIGRIEAGTLTPSIAMLRRIIGVAGFRLAVVDEFGRVLRPMRDRDDLRDGAERRYPSHLDVIADPEPGEWWADIYGLARPPETFYRDRAYRDALRRRSQWEVRVAKYRGVPPPRDPQRCGYRNGPPPGW</sequence>